<dbReference type="STRING" id="128403.WA1_10595"/>
<dbReference type="Gene3D" id="1.10.10.10">
    <property type="entry name" value="Winged helix-like DNA-binding domain superfamily/Winged helix DNA-binding domain"/>
    <property type="match status" value="1"/>
</dbReference>
<dbReference type="InterPro" id="IPR036388">
    <property type="entry name" value="WH-like_DNA-bd_sf"/>
</dbReference>
<dbReference type="FunFam" id="1.10.10.10:FF:000001">
    <property type="entry name" value="LysR family transcriptional regulator"/>
    <property type="match status" value="1"/>
</dbReference>
<dbReference type="CDD" id="cd08420">
    <property type="entry name" value="PBP2_CysL_like"/>
    <property type="match status" value="1"/>
</dbReference>
<feature type="domain" description="HTH lysR-type" evidence="5">
    <location>
        <begin position="6"/>
        <end position="63"/>
    </location>
</feature>
<dbReference type="SUPFAM" id="SSF46785">
    <property type="entry name" value="Winged helix' DNA-binding domain"/>
    <property type="match status" value="1"/>
</dbReference>
<evidence type="ECO:0000256" key="2">
    <source>
        <dbReference type="ARBA" id="ARBA00023015"/>
    </source>
</evidence>
<dbReference type="RefSeq" id="WP_033335364.1">
    <property type="nucleotide sequence ID" value="NZ_KQ976354.1"/>
</dbReference>
<dbReference type="AlphaFoldDB" id="A0A139XG41"/>
<comment type="similarity">
    <text evidence="1">Belongs to the LysR transcriptional regulatory family.</text>
</comment>
<dbReference type="Pfam" id="PF03466">
    <property type="entry name" value="LysR_substrate"/>
    <property type="match status" value="1"/>
</dbReference>
<dbReference type="PANTHER" id="PTHR30126">
    <property type="entry name" value="HTH-TYPE TRANSCRIPTIONAL REGULATOR"/>
    <property type="match status" value="1"/>
</dbReference>
<keyword evidence="7" id="KW-1185">Reference proteome</keyword>
<dbReference type="PRINTS" id="PR00039">
    <property type="entry name" value="HTHLYSR"/>
</dbReference>
<dbReference type="Proteomes" id="UP000076925">
    <property type="component" value="Unassembled WGS sequence"/>
</dbReference>
<dbReference type="GO" id="GO:0003700">
    <property type="term" value="F:DNA-binding transcription factor activity"/>
    <property type="evidence" value="ECO:0007669"/>
    <property type="project" value="InterPro"/>
</dbReference>
<reference evidence="6 7" key="1">
    <citation type="journal article" date="2013" name="Genome Biol. Evol.">
        <title>Genomes of Stigonematalean cyanobacteria (subsection V) and the evolution of oxygenic photosynthesis from prokaryotes to plastids.</title>
        <authorList>
            <person name="Dagan T."/>
            <person name="Roettger M."/>
            <person name="Stucken K."/>
            <person name="Landan G."/>
            <person name="Koch R."/>
            <person name="Major P."/>
            <person name="Gould S.B."/>
            <person name="Goremykin V.V."/>
            <person name="Rippka R."/>
            <person name="Tandeau de Marsac N."/>
            <person name="Gugger M."/>
            <person name="Lockhart P.J."/>
            <person name="Allen J.F."/>
            <person name="Brune I."/>
            <person name="Maus I."/>
            <person name="Puhler A."/>
            <person name="Martin W.F."/>
        </authorList>
    </citation>
    <scope>NUCLEOTIDE SEQUENCE [LARGE SCALE GENOMIC DNA]</scope>
    <source>
        <strain evidence="6 7">PCC 7110</strain>
    </source>
</reference>
<accession>A0A139XG41</accession>
<proteinExistence type="inferred from homology"/>
<evidence type="ECO:0000256" key="4">
    <source>
        <dbReference type="ARBA" id="ARBA00023163"/>
    </source>
</evidence>
<dbReference type="SUPFAM" id="SSF53850">
    <property type="entry name" value="Periplasmic binding protein-like II"/>
    <property type="match status" value="1"/>
</dbReference>
<comment type="caution">
    <text evidence="6">The sequence shown here is derived from an EMBL/GenBank/DDBJ whole genome shotgun (WGS) entry which is preliminary data.</text>
</comment>
<evidence type="ECO:0000256" key="3">
    <source>
        <dbReference type="ARBA" id="ARBA00023125"/>
    </source>
</evidence>
<keyword evidence="3" id="KW-0238">DNA-binding</keyword>
<dbReference type="Pfam" id="PF00126">
    <property type="entry name" value="HTH_1"/>
    <property type="match status" value="1"/>
</dbReference>
<dbReference type="Gene3D" id="3.40.190.290">
    <property type="match status" value="1"/>
</dbReference>
<dbReference type="OrthoDB" id="9785745at2"/>
<evidence type="ECO:0000259" key="5">
    <source>
        <dbReference type="PROSITE" id="PS50931"/>
    </source>
</evidence>
<dbReference type="PROSITE" id="PS50931">
    <property type="entry name" value="HTH_LYSR"/>
    <property type="match status" value="1"/>
</dbReference>
<gene>
    <name evidence="6" type="ORF">WA1_10595</name>
</gene>
<dbReference type="InterPro" id="IPR000847">
    <property type="entry name" value="LysR_HTH_N"/>
</dbReference>
<dbReference type="EMBL" id="ANNX02000013">
    <property type="protein sequence ID" value="KYC43592.1"/>
    <property type="molecule type" value="Genomic_DNA"/>
</dbReference>
<evidence type="ECO:0000256" key="1">
    <source>
        <dbReference type="ARBA" id="ARBA00009437"/>
    </source>
</evidence>
<keyword evidence="4" id="KW-0804">Transcription</keyword>
<protein>
    <submittedName>
        <fullName evidence="6">Transcriptional regulator</fullName>
    </submittedName>
</protein>
<dbReference type="InterPro" id="IPR005119">
    <property type="entry name" value="LysR_subst-bd"/>
</dbReference>
<evidence type="ECO:0000313" key="7">
    <source>
        <dbReference type="Proteomes" id="UP000076925"/>
    </source>
</evidence>
<dbReference type="GO" id="GO:0000976">
    <property type="term" value="F:transcription cis-regulatory region binding"/>
    <property type="evidence" value="ECO:0007669"/>
    <property type="project" value="TreeGrafter"/>
</dbReference>
<sequence>MFNFPFTLEQLRLLKTIAAAGSFSRAADNLYISQPAVSIQVHNLECHLHIPLFVREGRRRQLTEAGRLLLSYGERILNLCQETCRALEDLQNLQGGTLIFGASQTTGTYLMPHLIGRFRQKYPKVALQLHVHSTHQICWSVVNAQLDLALVEGEVPSQLLEHLEVIPYTEDELALILPVSHPLAQIETIEKQELYKLLFIALDSHSTTRKTIERLLIRGDIDPQRLKVEMEFSSIEAIKNAVQAGLGAAFVSTLAIQKELQLGILKRVQIQNMALKRVISVIFSANRDRSKAAQTFSREILLQ</sequence>
<name>A0A139XG41_9CYAN</name>
<organism evidence="6 7">
    <name type="scientific">Scytonema hofmannii PCC 7110</name>
    <dbReference type="NCBI Taxonomy" id="128403"/>
    <lineage>
        <taxon>Bacteria</taxon>
        <taxon>Bacillati</taxon>
        <taxon>Cyanobacteriota</taxon>
        <taxon>Cyanophyceae</taxon>
        <taxon>Nostocales</taxon>
        <taxon>Scytonemataceae</taxon>
        <taxon>Scytonema</taxon>
    </lineage>
</organism>
<dbReference type="InterPro" id="IPR036390">
    <property type="entry name" value="WH_DNA-bd_sf"/>
</dbReference>
<evidence type="ECO:0000313" key="6">
    <source>
        <dbReference type="EMBL" id="KYC43592.1"/>
    </source>
</evidence>
<keyword evidence="2" id="KW-0805">Transcription regulation</keyword>
<dbReference type="PANTHER" id="PTHR30126:SF39">
    <property type="entry name" value="HTH-TYPE TRANSCRIPTIONAL REGULATOR CYSL"/>
    <property type="match status" value="1"/>
</dbReference>